<accession>A0A9W6WKF4</accession>
<comment type="caution">
    <text evidence="2">The sequence shown here is derived from an EMBL/GenBank/DDBJ whole genome shotgun (WGS) entry which is preliminary data.</text>
</comment>
<protein>
    <submittedName>
        <fullName evidence="2">Unnamed protein product</fullName>
    </submittedName>
</protein>
<evidence type="ECO:0000313" key="2">
    <source>
        <dbReference type="EMBL" id="GMF16750.1"/>
    </source>
</evidence>
<evidence type="ECO:0000313" key="3">
    <source>
        <dbReference type="Proteomes" id="UP001165121"/>
    </source>
</evidence>
<name>A0A9W6WKF4_9STRA</name>
<keyword evidence="3" id="KW-1185">Reference proteome</keyword>
<sequence>MDEGHEVRAGRPGEQRRVELVCMPIGARALHSTWVYKIKRDAEGLLERLKARLVACGNEQEFGVNYGITFAAVIEITSVKLILALERKWGVPAKHGYDPNAYVKAEKEAELNIYLRIPQGMVLPRELLEKLGVTNTNELVLELRKALYGVKQAGRLWSKLLHNHRHWLRPEPSGHVLLLQAPSWCSTGGWSLRGRPAGHRHQAGRRGCVRWRARLSFDQGPWESASVPGNAVV</sequence>
<dbReference type="EMBL" id="BSXT01000076">
    <property type="protein sequence ID" value="GMF16750.1"/>
    <property type="molecule type" value="Genomic_DNA"/>
</dbReference>
<organism evidence="2 3">
    <name type="scientific">Phytophthora fragariaefolia</name>
    <dbReference type="NCBI Taxonomy" id="1490495"/>
    <lineage>
        <taxon>Eukaryota</taxon>
        <taxon>Sar</taxon>
        <taxon>Stramenopiles</taxon>
        <taxon>Oomycota</taxon>
        <taxon>Peronosporomycetes</taxon>
        <taxon>Peronosporales</taxon>
        <taxon>Peronosporaceae</taxon>
        <taxon>Phytophthora</taxon>
    </lineage>
</organism>
<dbReference type="InterPro" id="IPR013103">
    <property type="entry name" value="RVT_2"/>
</dbReference>
<proteinExistence type="predicted"/>
<gene>
    <name evidence="2" type="ORF">Pfra01_000092400</name>
</gene>
<evidence type="ECO:0000259" key="1">
    <source>
        <dbReference type="Pfam" id="PF07727"/>
    </source>
</evidence>
<dbReference type="Proteomes" id="UP001165121">
    <property type="component" value="Unassembled WGS sequence"/>
</dbReference>
<reference evidence="2" key="1">
    <citation type="submission" date="2023-04" db="EMBL/GenBank/DDBJ databases">
        <title>Phytophthora fragariaefolia NBRC 109709.</title>
        <authorList>
            <person name="Ichikawa N."/>
            <person name="Sato H."/>
            <person name="Tonouchi N."/>
        </authorList>
    </citation>
    <scope>NUCLEOTIDE SEQUENCE</scope>
    <source>
        <strain evidence="2">NBRC 109709</strain>
    </source>
</reference>
<dbReference type="AlphaFoldDB" id="A0A9W6WKF4"/>
<feature type="domain" description="Reverse transcriptase Ty1/copia-type" evidence="1">
    <location>
        <begin position="19"/>
        <end position="163"/>
    </location>
</feature>
<dbReference type="OrthoDB" id="95475at2759"/>
<dbReference type="Pfam" id="PF07727">
    <property type="entry name" value="RVT_2"/>
    <property type="match status" value="1"/>
</dbReference>